<dbReference type="SUPFAM" id="SSF46894">
    <property type="entry name" value="C-terminal effector domain of the bipartite response regulators"/>
    <property type="match status" value="1"/>
</dbReference>
<dbReference type="Pfam" id="PF00196">
    <property type="entry name" value="GerE"/>
    <property type="match status" value="1"/>
</dbReference>
<feature type="domain" description="HTH luxR-type" evidence="1">
    <location>
        <begin position="717"/>
        <end position="782"/>
    </location>
</feature>
<dbReference type="Gene3D" id="1.10.10.10">
    <property type="entry name" value="Winged helix-like DNA-binding domain superfamily/Winged helix DNA-binding domain"/>
    <property type="match status" value="1"/>
</dbReference>
<evidence type="ECO:0000313" key="2">
    <source>
        <dbReference type="EMBL" id="GHC83072.1"/>
    </source>
</evidence>
<dbReference type="GO" id="GO:0006355">
    <property type="term" value="P:regulation of DNA-templated transcription"/>
    <property type="evidence" value="ECO:0007669"/>
    <property type="project" value="InterPro"/>
</dbReference>
<comment type="caution">
    <text evidence="2">The sequence shown here is derived from an EMBL/GenBank/DDBJ whole genome shotgun (WGS) entry which is preliminary data.</text>
</comment>
<name>A0A918WU64_9ACTN</name>
<dbReference type="GO" id="GO:0003677">
    <property type="term" value="F:DNA binding"/>
    <property type="evidence" value="ECO:0007669"/>
    <property type="project" value="InterPro"/>
</dbReference>
<accession>A0A918WU64</accession>
<dbReference type="PANTHER" id="PTHR47691">
    <property type="entry name" value="REGULATOR-RELATED"/>
    <property type="match status" value="1"/>
</dbReference>
<protein>
    <submittedName>
        <fullName evidence="2">LuxR family transcriptional regulator</fullName>
    </submittedName>
</protein>
<dbReference type="InterPro" id="IPR049945">
    <property type="entry name" value="AAA_22"/>
</dbReference>
<dbReference type="SMART" id="SM00382">
    <property type="entry name" value="AAA"/>
    <property type="match status" value="1"/>
</dbReference>
<dbReference type="InterPro" id="IPR016032">
    <property type="entry name" value="Sig_transdc_resp-reg_C-effctor"/>
</dbReference>
<evidence type="ECO:0000313" key="3">
    <source>
        <dbReference type="Proteomes" id="UP000638353"/>
    </source>
</evidence>
<dbReference type="Gene3D" id="1.25.40.10">
    <property type="entry name" value="Tetratricopeptide repeat domain"/>
    <property type="match status" value="1"/>
</dbReference>
<dbReference type="PRINTS" id="PR00364">
    <property type="entry name" value="DISEASERSIST"/>
</dbReference>
<dbReference type="InterPro" id="IPR027417">
    <property type="entry name" value="P-loop_NTPase"/>
</dbReference>
<gene>
    <name evidence="2" type="ORF">GCM10010334_11850</name>
</gene>
<dbReference type="InterPro" id="IPR003593">
    <property type="entry name" value="AAA+_ATPase"/>
</dbReference>
<dbReference type="PANTHER" id="PTHR47691:SF3">
    <property type="entry name" value="HTH-TYPE TRANSCRIPTIONAL REGULATOR RV0890C-RELATED"/>
    <property type="match status" value="1"/>
</dbReference>
<reference evidence="2" key="1">
    <citation type="journal article" date="2014" name="Int. J. Syst. Evol. Microbiol.">
        <title>Complete genome sequence of Corynebacterium casei LMG S-19264T (=DSM 44701T), isolated from a smear-ripened cheese.</title>
        <authorList>
            <consortium name="US DOE Joint Genome Institute (JGI-PGF)"/>
            <person name="Walter F."/>
            <person name="Albersmeier A."/>
            <person name="Kalinowski J."/>
            <person name="Ruckert C."/>
        </authorList>
    </citation>
    <scope>NUCLEOTIDE SEQUENCE</scope>
    <source>
        <strain evidence="2">JCM 4637</strain>
    </source>
</reference>
<organism evidence="2 3">
    <name type="scientific">Streptomyces finlayi</name>
    <dbReference type="NCBI Taxonomy" id="67296"/>
    <lineage>
        <taxon>Bacteria</taxon>
        <taxon>Bacillati</taxon>
        <taxon>Actinomycetota</taxon>
        <taxon>Actinomycetes</taxon>
        <taxon>Kitasatosporales</taxon>
        <taxon>Streptomycetaceae</taxon>
        <taxon>Streptomyces</taxon>
    </lineage>
</organism>
<dbReference type="InterPro" id="IPR011990">
    <property type="entry name" value="TPR-like_helical_dom_sf"/>
</dbReference>
<dbReference type="EMBL" id="BMVC01000002">
    <property type="protein sequence ID" value="GHC83072.1"/>
    <property type="molecule type" value="Genomic_DNA"/>
</dbReference>
<dbReference type="PRINTS" id="PR00038">
    <property type="entry name" value="HTHLUXR"/>
</dbReference>
<dbReference type="InterPro" id="IPR036388">
    <property type="entry name" value="WH-like_DNA-bd_sf"/>
</dbReference>
<dbReference type="InterPro" id="IPR000792">
    <property type="entry name" value="Tscrpt_reg_LuxR_C"/>
</dbReference>
<dbReference type="CDD" id="cd06170">
    <property type="entry name" value="LuxR_C_like"/>
    <property type="match status" value="1"/>
</dbReference>
<dbReference type="AlphaFoldDB" id="A0A918WU64"/>
<proteinExistence type="predicted"/>
<dbReference type="Proteomes" id="UP000638353">
    <property type="component" value="Unassembled WGS sequence"/>
</dbReference>
<dbReference type="PROSITE" id="PS50043">
    <property type="entry name" value="HTH_LUXR_2"/>
    <property type="match status" value="1"/>
</dbReference>
<dbReference type="GO" id="GO:0016887">
    <property type="term" value="F:ATP hydrolysis activity"/>
    <property type="evidence" value="ECO:0007669"/>
    <property type="project" value="InterPro"/>
</dbReference>
<dbReference type="SMART" id="SM00421">
    <property type="entry name" value="HTH_LUXR"/>
    <property type="match status" value="1"/>
</dbReference>
<reference evidence="2" key="2">
    <citation type="submission" date="2020-09" db="EMBL/GenBank/DDBJ databases">
        <authorList>
            <person name="Sun Q."/>
            <person name="Ohkuma M."/>
        </authorList>
    </citation>
    <scope>NUCLEOTIDE SEQUENCE</scope>
    <source>
        <strain evidence="2">JCM 4637</strain>
    </source>
</reference>
<evidence type="ECO:0000259" key="1">
    <source>
        <dbReference type="PROSITE" id="PS50043"/>
    </source>
</evidence>
<dbReference type="SUPFAM" id="SSF52540">
    <property type="entry name" value="P-loop containing nucleoside triphosphate hydrolases"/>
    <property type="match status" value="1"/>
</dbReference>
<dbReference type="Gene3D" id="3.40.50.300">
    <property type="entry name" value="P-loop containing nucleotide triphosphate hydrolases"/>
    <property type="match status" value="1"/>
</dbReference>
<sequence>MGGDMALGYTRRTGMLPVEVTGFVGRVSELDQVRELLRRSRLATLIGPGGVGKSRLALRTALSLKGDYDDGVVLVELSALHDPELLPGAVASALGLPEQPGRVVVDVVVEHLEAQRVLLVLDTCEHLLDACALLADLLLREAPGVTVLATSRQPLDVPGEHTLPVPPLEDVDAVELFAQRAAAVVPGFVVSEANRADVLALCHRLDGIPLAIELATVRLRALPLAQLTARLEHRFQVLTGGRRSAALPRHQTLRTAIDWSHELCSPQEKLLWARLSVFAGSFDLTAVEEVCSDDEDGEDSYQEGSSGGLLPREEILEHLIGLVDKSVVLRDGDEGARYRLLDTIREYGSDKCSSAERERCRRRHRDHYLGRASYFFEMLLSAEQVPLYWQLHRDIADLRSALDYSLSRPDGVRPALVMAARLWPFWSTAGLFTEGRYWLDKGLTQELEPSRERSQALLWGSLLAVMQGDVGVAHAGFTETMEVAQAANSELDRMLALGYLGGISLLFGEIEKGREALTEALAGLVRIDDPLGLALYHYANAYCFALIRRADDSDAHADQALRRIKEAPSGGVGECMITSQVLGIKGMAAWVRGDWTESVRLARESLHASLELRDVFAATNSLELLAWGSAETGRHRLAAWLLGTCSEQWRKIGSPMIGVAIYQDDHSRVESAVRKQLGEPEFRMLFDQGVPLTLDQAVELALAGASRPVTATTPADRTTSLDHLTRREREVASLISAGLTNREISERLVISKRTADAHVEHILAKLGFSSRTQIAALAGEAATKGGR</sequence>
<dbReference type="Pfam" id="PF13401">
    <property type="entry name" value="AAA_22"/>
    <property type="match status" value="1"/>
</dbReference>